<dbReference type="GO" id="GO:0007155">
    <property type="term" value="P:cell adhesion"/>
    <property type="evidence" value="ECO:0007669"/>
    <property type="project" value="InterPro"/>
</dbReference>
<protein>
    <submittedName>
        <fullName evidence="5">Zinc ABC transporter substrate-binding protein</fullName>
    </submittedName>
</protein>
<dbReference type="InterPro" id="IPR006127">
    <property type="entry name" value="ZnuA-like"/>
</dbReference>
<keyword evidence="3" id="KW-0732">Signal</keyword>
<dbReference type="InterPro" id="IPR006128">
    <property type="entry name" value="Lipoprotein_PsaA-like"/>
</dbReference>
<comment type="caution">
    <text evidence="5">The sequence shown here is derived from an EMBL/GenBank/DDBJ whole genome shotgun (WGS) entry which is preliminary data.</text>
</comment>
<dbReference type="RefSeq" id="WP_146952934.1">
    <property type="nucleotide sequence ID" value="NZ_BAABBJ010000006.1"/>
</dbReference>
<dbReference type="OrthoDB" id="9810636at2"/>
<evidence type="ECO:0000256" key="3">
    <source>
        <dbReference type="ARBA" id="ARBA00022729"/>
    </source>
</evidence>
<evidence type="ECO:0000256" key="1">
    <source>
        <dbReference type="ARBA" id="ARBA00011028"/>
    </source>
</evidence>
<gene>
    <name evidence="5" type="ORF">CSO01_18940</name>
</gene>
<dbReference type="InterPro" id="IPR006129">
    <property type="entry name" value="AdhesinB"/>
</dbReference>
<dbReference type="PRINTS" id="PR00690">
    <property type="entry name" value="ADHESNFAMILY"/>
</dbReference>
<name>A0A512PD91_9CELL</name>
<evidence type="ECO:0000313" key="5">
    <source>
        <dbReference type="EMBL" id="GEP69179.1"/>
    </source>
</evidence>
<reference evidence="5 6" key="1">
    <citation type="submission" date="2019-07" db="EMBL/GenBank/DDBJ databases">
        <title>Whole genome shotgun sequence of Cellulomonas soli NBRC 109434.</title>
        <authorList>
            <person name="Hosoyama A."/>
            <person name="Uohara A."/>
            <person name="Ohji S."/>
            <person name="Ichikawa N."/>
        </authorList>
    </citation>
    <scope>NUCLEOTIDE SEQUENCE [LARGE SCALE GENOMIC DNA]</scope>
    <source>
        <strain evidence="5 6">NBRC 109434</strain>
    </source>
</reference>
<organism evidence="5 6">
    <name type="scientific">Cellulomonas soli</name>
    <dbReference type="NCBI Taxonomy" id="931535"/>
    <lineage>
        <taxon>Bacteria</taxon>
        <taxon>Bacillati</taxon>
        <taxon>Actinomycetota</taxon>
        <taxon>Actinomycetes</taxon>
        <taxon>Micrococcales</taxon>
        <taxon>Cellulomonadaceae</taxon>
        <taxon>Cellulomonas</taxon>
    </lineage>
</organism>
<proteinExistence type="inferred from homology"/>
<evidence type="ECO:0000313" key="6">
    <source>
        <dbReference type="Proteomes" id="UP000321798"/>
    </source>
</evidence>
<keyword evidence="6" id="KW-1185">Reference proteome</keyword>
<dbReference type="Proteomes" id="UP000321798">
    <property type="component" value="Unassembled WGS sequence"/>
</dbReference>
<dbReference type="PANTHER" id="PTHR42953:SF3">
    <property type="entry name" value="HIGH-AFFINITY ZINC UPTAKE SYSTEM PROTEIN ZNUA"/>
    <property type="match status" value="1"/>
</dbReference>
<dbReference type="PRINTS" id="PR00691">
    <property type="entry name" value="ADHESINB"/>
</dbReference>
<dbReference type="SUPFAM" id="SSF53807">
    <property type="entry name" value="Helical backbone' metal receptor"/>
    <property type="match status" value="1"/>
</dbReference>
<dbReference type="InterPro" id="IPR050492">
    <property type="entry name" value="Bact_metal-bind_prot9"/>
</dbReference>
<sequence>MIFASPSPASARAPRAFRHRLAATAGATGLALTLAACGSTTGASGDSGAELDVLASFYPLQMVVEQVGGEHVSVGSLTPPGAEPHDVELSPAQVAQLGSADLVVYLSGFQAAVDDAVDEAAPAATLDAADVVTLQEAAAGEDEGEEDPHGTLDPHFWLDPSLMPGLVQAVADELTRLDPSAEDDFRTNAAALTQRFEDLDAQYETTLATCTQRTFVTAHAAFGYLAARYDLEQVAISGIDPEAEPSPARLAQVEQVISDAGVTTVFFETLVSPKVAQTLADDLGIQAAVLDPIEGVTEEGADYFTIAQANLEALSVASSCS</sequence>
<dbReference type="GO" id="GO:0030001">
    <property type="term" value="P:metal ion transport"/>
    <property type="evidence" value="ECO:0007669"/>
    <property type="project" value="InterPro"/>
</dbReference>
<keyword evidence="2 4" id="KW-0813">Transport</keyword>
<dbReference type="GO" id="GO:0046872">
    <property type="term" value="F:metal ion binding"/>
    <property type="evidence" value="ECO:0007669"/>
    <property type="project" value="InterPro"/>
</dbReference>
<dbReference type="PANTHER" id="PTHR42953">
    <property type="entry name" value="HIGH-AFFINITY ZINC UPTAKE SYSTEM PROTEIN ZNUA-RELATED"/>
    <property type="match status" value="1"/>
</dbReference>
<evidence type="ECO:0000256" key="2">
    <source>
        <dbReference type="ARBA" id="ARBA00022448"/>
    </source>
</evidence>
<evidence type="ECO:0000256" key="4">
    <source>
        <dbReference type="RuleBase" id="RU003512"/>
    </source>
</evidence>
<dbReference type="Gene3D" id="3.40.50.1980">
    <property type="entry name" value="Nitrogenase molybdenum iron protein domain"/>
    <property type="match status" value="2"/>
</dbReference>
<dbReference type="AlphaFoldDB" id="A0A512PD91"/>
<comment type="similarity">
    <text evidence="1 4">Belongs to the bacterial solute-binding protein 9 family.</text>
</comment>
<dbReference type="EMBL" id="BKAL01000006">
    <property type="protein sequence ID" value="GEP69179.1"/>
    <property type="molecule type" value="Genomic_DNA"/>
</dbReference>
<dbReference type="Pfam" id="PF01297">
    <property type="entry name" value="ZnuA"/>
    <property type="match status" value="1"/>
</dbReference>
<accession>A0A512PD91</accession>